<keyword evidence="2" id="KW-1185">Reference proteome</keyword>
<sequence length="176" mass="20275">MTRTDSRIRDFLCDFVDLKKRKAELYAKAAQECEDQVGREAFDLLKGEEQSALERLQRLESILVAENRLDPSCAYNPERVSIAEKLISKAKEQLSAGEACTKHIEALDLGIELERQAVAMLEKFLKVAESREEEEILSRFLEEDREHLRALEDLKFYYSNPEAWFMEKGRTGLDGA</sequence>
<dbReference type="OrthoDB" id="5510528at2"/>
<evidence type="ECO:0008006" key="3">
    <source>
        <dbReference type="Google" id="ProtNLM"/>
    </source>
</evidence>
<dbReference type="InterPro" id="IPR009078">
    <property type="entry name" value="Ferritin-like_SF"/>
</dbReference>
<accession>A0A1I4VT66</accession>
<dbReference type="Gene3D" id="1.20.1260.10">
    <property type="match status" value="1"/>
</dbReference>
<name>A0A1I4VT66_9BACT</name>
<dbReference type="EMBL" id="FOUU01000011">
    <property type="protein sequence ID" value="SFN04481.1"/>
    <property type="molecule type" value="Genomic_DNA"/>
</dbReference>
<dbReference type="RefSeq" id="WP_093396173.1">
    <property type="nucleotide sequence ID" value="NZ_FOUU01000011.1"/>
</dbReference>
<dbReference type="AlphaFoldDB" id="A0A1I4VT66"/>
<gene>
    <name evidence="1" type="ORF">SAMN05660836_02461</name>
</gene>
<evidence type="ECO:0000313" key="1">
    <source>
        <dbReference type="EMBL" id="SFN04481.1"/>
    </source>
</evidence>
<evidence type="ECO:0000313" key="2">
    <source>
        <dbReference type="Proteomes" id="UP000199611"/>
    </source>
</evidence>
<dbReference type="SUPFAM" id="SSF47240">
    <property type="entry name" value="Ferritin-like"/>
    <property type="match status" value="1"/>
</dbReference>
<reference evidence="1 2" key="1">
    <citation type="submission" date="2016-10" db="EMBL/GenBank/DDBJ databases">
        <authorList>
            <person name="de Groot N.N."/>
        </authorList>
    </citation>
    <scope>NUCLEOTIDE SEQUENCE [LARGE SCALE GENOMIC DNA]</scope>
    <source>
        <strain evidence="1 2">DSM 9990</strain>
    </source>
</reference>
<dbReference type="Proteomes" id="UP000199611">
    <property type="component" value="Unassembled WGS sequence"/>
</dbReference>
<protein>
    <recommendedName>
        <fullName evidence="3">Rubrerythrin</fullName>
    </recommendedName>
</protein>
<proteinExistence type="predicted"/>
<dbReference type="InterPro" id="IPR012347">
    <property type="entry name" value="Ferritin-like"/>
</dbReference>
<organism evidence="1 2">
    <name type="scientific">Thermodesulforhabdus norvegica</name>
    <dbReference type="NCBI Taxonomy" id="39841"/>
    <lineage>
        <taxon>Bacteria</taxon>
        <taxon>Pseudomonadati</taxon>
        <taxon>Thermodesulfobacteriota</taxon>
        <taxon>Syntrophobacteria</taxon>
        <taxon>Syntrophobacterales</taxon>
        <taxon>Thermodesulforhabdaceae</taxon>
        <taxon>Thermodesulforhabdus</taxon>
    </lineage>
</organism>
<dbReference type="STRING" id="39841.SAMN05660836_02461"/>